<dbReference type="PROSITE" id="PS51257">
    <property type="entry name" value="PROKAR_LIPOPROTEIN"/>
    <property type="match status" value="1"/>
</dbReference>
<organism evidence="1 2">
    <name type="scientific">Natronospira proteinivora</name>
    <dbReference type="NCBI Taxonomy" id="1807133"/>
    <lineage>
        <taxon>Bacteria</taxon>
        <taxon>Pseudomonadati</taxon>
        <taxon>Pseudomonadota</taxon>
        <taxon>Gammaproteobacteria</taxon>
        <taxon>Natronospirales</taxon>
        <taxon>Natronospiraceae</taxon>
        <taxon>Natronospira</taxon>
    </lineage>
</organism>
<dbReference type="InterPro" id="IPR046715">
    <property type="entry name" value="DUF6607"/>
</dbReference>
<keyword evidence="2" id="KW-1185">Reference proteome</keyword>
<reference evidence="1 2" key="1">
    <citation type="submission" date="2022-03" db="EMBL/GenBank/DDBJ databases">
        <title>Genomic Encyclopedia of Type Strains, Phase III (KMG-III): the genomes of soil and plant-associated and newly described type strains.</title>
        <authorList>
            <person name="Whitman W."/>
        </authorList>
    </citation>
    <scope>NUCLEOTIDE SEQUENCE [LARGE SCALE GENOMIC DNA]</scope>
    <source>
        <strain evidence="1 2">BSker1</strain>
    </source>
</reference>
<dbReference type="Proteomes" id="UP001523550">
    <property type="component" value="Unassembled WGS sequence"/>
</dbReference>
<protein>
    <submittedName>
        <fullName evidence="1">Uncharacterized protein</fullName>
    </submittedName>
</protein>
<evidence type="ECO:0000313" key="2">
    <source>
        <dbReference type="Proteomes" id="UP001523550"/>
    </source>
</evidence>
<dbReference type="RefSeq" id="WP_253448004.1">
    <property type="nucleotide sequence ID" value="NZ_JALJYF010000002.1"/>
</dbReference>
<gene>
    <name evidence="1" type="ORF">J2T60_001584</name>
</gene>
<accession>A0ABT1G8G1</accession>
<dbReference type="EMBL" id="JALJYF010000002">
    <property type="protein sequence ID" value="MCP1727584.1"/>
    <property type="molecule type" value="Genomic_DNA"/>
</dbReference>
<evidence type="ECO:0000313" key="1">
    <source>
        <dbReference type="EMBL" id="MCP1727584.1"/>
    </source>
</evidence>
<comment type="caution">
    <text evidence="1">The sequence shown here is derived from an EMBL/GenBank/DDBJ whole genome shotgun (WGS) entry which is preliminary data.</text>
</comment>
<proteinExistence type="predicted"/>
<sequence>MQRETVIFLSAMGLAITGCASTGQSSDEQQIQTLEQDRSAIRAMTGDYRVHFNFFESLPLLADYELRDDQQSSGLERVKVIVDEPDRIVLQHILMVGEDHDRPLKHWRQEWIYQPEAIFEYAGNGQWERETLSPEAVRGQWLQSVTQVDDSPRYESLGHWEHHANFSEWTGHRTWRPLPRREHTSRDDYDVLGAVNRHTVTETGWWHEQDNRKIELTSDSDRVLVREIGLNEYRVVDSDAAAFEQAADYWQENQAFWDSVVAAWDSLKQECEQIRVTPDDNGPIWRSMFDLESRWQSGEIDNTSAAIRETLGERLETEPAACRNAAWGE</sequence>
<name>A0ABT1G8G1_9GAMM</name>
<dbReference type="Pfam" id="PF20311">
    <property type="entry name" value="DUF6607"/>
    <property type="match status" value="1"/>
</dbReference>